<evidence type="ECO:0000313" key="3">
    <source>
        <dbReference type="Proteomes" id="UP001230220"/>
    </source>
</evidence>
<dbReference type="EMBL" id="JAUSUR010000001">
    <property type="protein sequence ID" value="MDQ0359609.1"/>
    <property type="molecule type" value="Genomic_DNA"/>
</dbReference>
<gene>
    <name evidence="2" type="ORF">J2S15_000340</name>
</gene>
<keyword evidence="1" id="KW-0472">Membrane</keyword>
<keyword evidence="1" id="KW-0812">Transmembrane</keyword>
<evidence type="ECO:0000256" key="1">
    <source>
        <dbReference type="SAM" id="Phobius"/>
    </source>
</evidence>
<keyword evidence="3" id="KW-1185">Reference proteome</keyword>
<comment type="caution">
    <text evidence="2">The sequence shown here is derived from an EMBL/GenBank/DDBJ whole genome shotgun (WGS) entry which is preliminary data.</text>
</comment>
<name>A0ABU0DY93_9FIRM</name>
<keyword evidence="1" id="KW-1133">Transmembrane helix</keyword>
<reference evidence="2 3" key="1">
    <citation type="submission" date="2023-07" db="EMBL/GenBank/DDBJ databases">
        <title>Genomic Encyclopedia of Type Strains, Phase IV (KMG-IV): sequencing the most valuable type-strain genomes for metagenomic binning, comparative biology and taxonomic classification.</title>
        <authorList>
            <person name="Goeker M."/>
        </authorList>
    </citation>
    <scope>NUCLEOTIDE SEQUENCE [LARGE SCALE GENOMIC DNA]</scope>
    <source>
        <strain evidence="2 3">DSM 16784</strain>
    </source>
</reference>
<sequence length="47" mass="5634">MNCQYDVIALILFFATALGCMFYISKLKKQYKNTENLHDEYGKYFKK</sequence>
<dbReference type="RefSeq" id="WP_307404865.1">
    <property type="nucleotide sequence ID" value="NZ_JAUSUR010000001.1"/>
</dbReference>
<organism evidence="2 3">
    <name type="scientific">Breznakia pachnodae</name>
    <dbReference type="NCBI Taxonomy" id="265178"/>
    <lineage>
        <taxon>Bacteria</taxon>
        <taxon>Bacillati</taxon>
        <taxon>Bacillota</taxon>
        <taxon>Erysipelotrichia</taxon>
        <taxon>Erysipelotrichales</taxon>
        <taxon>Erysipelotrichaceae</taxon>
        <taxon>Breznakia</taxon>
    </lineage>
</organism>
<evidence type="ECO:0000313" key="2">
    <source>
        <dbReference type="EMBL" id="MDQ0359609.1"/>
    </source>
</evidence>
<proteinExistence type="predicted"/>
<accession>A0ABU0DY93</accession>
<dbReference type="Proteomes" id="UP001230220">
    <property type="component" value="Unassembled WGS sequence"/>
</dbReference>
<protein>
    <submittedName>
        <fullName evidence="2">Amino acid permease</fullName>
    </submittedName>
</protein>
<feature type="transmembrane region" description="Helical" evidence="1">
    <location>
        <begin position="6"/>
        <end position="24"/>
    </location>
</feature>